<accession>A0A7R8ZDX6</accession>
<proteinExistence type="predicted"/>
<dbReference type="EMBL" id="OA571727">
    <property type="protein sequence ID" value="CAD7204154.1"/>
    <property type="molecule type" value="Genomic_DNA"/>
</dbReference>
<organism evidence="1">
    <name type="scientific">Timema douglasi</name>
    <name type="common">Walking stick</name>
    <dbReference type="NCBI Taxonomy" id="61478"/>
    <lineage>
        <taxon>Eukaryota</taxon>
        <taxon>Metazoa</taxon>
        <taxon>Ecdysozoa</taxon>
        <taxon>Arthropoda</taxon>
        <taxon>Hexapoda</taxon>
        <taxon>Insecta</taxon>
        <taxon>Pterygota</taxon>
        <taxon>Neoptera</taxon>
        <taxon>Polyneoptera</taxon>
        <taxon>Phasmatodea</taxon>
        <taxon>Timematodea</taxon>
        <taxon>Timematoidea</taxon>
        <taxon>Timematidae</taxon>
        <taxon>Timema</taxon>
    </lineage>
</organism>
<reference evidence="1" key="1">
    <citation type="submission" date="2020-11" db="EMBL/GenBank/DDBJ databases">
        <authorList>
            <person name="Tran Van P."/>
        </authorList>
    </citation>
    <scope>NUCLEOTIDE SEQUENCE</scope>
</reference>
<name>A0A7R8ZDX6_TIMDO</name>
<evidence type="ECO:0000313" key="1">
    <source>
        <dbReference type="EMBL" id="CAD7204154.1"/>
    </source>
</evidence>
<protein>
    <submittedName>
        <fullName evidence="1">Uncharacterized protein</fullName>
    </submittedName>
</protein>
<dbReference type="AlphaFoldDB" id="A0A7R8ZDX6"/>
<gene>
    <name evidence="1" type="ORF">TDIB3V08_LOCUS10316</name>
</gene>
<sequence length="176" mass="20681">MERKTSAVKLEPEEDLEYMLHHEEKLEIKSEIDAPIKSEQCFNEEVQDYQQPEYFAGLLTFPPIKHELPDEDNVDEIDNDKDNVDEIVKTEMILCDDPLEIDDFISYHYTPENNAKLPDMSTDLLPEFPPGALDVYRRQATFDWRKLRLFLEDERSLRFKVVIASKSRGHVQGNYS</sequence>